<dbReference type="EMBL" id="CP002116">
    <property type="protein sequence ID" value="ADK83012.1"/>
    <property type="molecule type" value="Genomic_DNA"/>
</dbReference>
<dbReference type="AlphaFoldDB" id="E1R943"/>
<accession>E1R943</accession>
<dbReference type="NCBIfam" id="NF045597">
    <property type="entry name" value="TudS_rel_CD3072"/>
    <property type="match status" value="1"/>
</dbReference>
<keyword evidence="2" id="KW-1185">Reference proteome</keyword>
<organism evidence="1 2">
    <name type="scientific">Sediminispirochaeta smaragdinae (strain DSM 11293 / JCM 15392 / SEBR 4228)</name>
    <name type="common">Spirochaeta smaragdinae</name>
    <dbReference type="NCBI Taxonomy" id="573413"/>
    <lineage>
        <taxon>Bacteria</taxon>
        <taxon>Pseudomonadati</taxon>
        <taxon>Spirochaetota</taxon>
        <taxon>Spirochaetia</taxon>
        <taxon>Spirochaetales</taxon>
        <taxon>Spirochaetaceae</taxon>
        <taxon>Sediminispirochaeta</taxon>
    </lineage>
</organism>
<evidence type="ECO:0000313" key="2">
    <source>
        <dbReference type="Proteomes" id="UP000002318"/>
    </source>
</evidence>
<gene>
    <name evidence="1" type="ordered locus">Spirs_3927</name>
</gene>
<dbReference type="KEGG" id="ssm:Spirs_3927"/>
<protein>
    <submittedName>
        <fullName evidence="1">Uncharacterized protein</fullName>
    </submittedName>
</protein>
<dbReference type="RefSeq" id="WP_013256471.1">
    <property type="nucleotide sequence ID" value="NC_014364.1"/>
</dbReference>
<dbReference type="eggNOG" id="COG5418">
    <property type="taxonomic scope" value="Bacteria"/>
</dbReference>
<dbReference type="InterPro" id="IPR054648">
    <property type="entry name" value="TudS-rel"/>
</dbReference>
<dbReference type="OrthoDB" id="5420310at2"/>
<reference evidence="1 2" key="1">
    <citation type="journal article" date="2010" name="Stand. Genomic Sci.">
        <title>Complete genome sequence of Spirochaeta smaragdinae type strain (SEBR 4228).</title>
        <authorList>
            <person name="Mavromatis K."/>
            <person name="Yasawong M."/>
            <person name="Chertkov O."/>
            <person name="Lapidus A."/>
            <person name="Lucas S."/>
            <person name="Nolan M."/>
            <person name="Del Rio T.G."/>
            <person name="Tice H."/>
            <person name="Cheng J.F."/>
            <person name="Pitluck S."/>
            <person name="Liolios K."/>
            <person name="Ivanova N."/>
            <person name="Tapia R."/>
            <person name="Han C."/>
            <person name="Bruce D."/>
            <person name="Goodwin L."/>
            <person name="Pati A."/>
            <person name="Chen A."/>
            <person name="Palaniappan K."/>
            <person name="Land M."/>
            <person name="Hauser L."/>
            <person name="Chang Y.J."/>
            <person name="Jeffries C.D."/>
            <person name="Detter J.C."/>
            <person name="Rohde M."/>
            <person name="Brambilla E."/>
            <person name="Spring S."/>
            <person name="Goker M."/>
            <person name="Sikorski J."/>
            <person name="Woyke T."/>
            <person name="Bristow J."/>
            <person name="Eisen J.A."/>
            <person name="Markowitz V."/>
            <person name="Hugenholtz P."/>
            <person name="Klenk H.P."/>
            <person name="Kyrpides N.C."/>
        </authorList>
    </citation>
    <scope>NUCLEOTIDE SEQUENCE [LARGE SCALE GENOMIC DNA]</scope>
    <source>
        <strain evidence="2">DSM 11293 / JCM 15392 / SEBR 4228</strain>
    </source>
</reference>
<dbReference type="Proteomes" id="UP000002318">
    <property type="component" value="Chromosome"/>
</dbReference>
<dbReference type="STRING" id="573413.Spirs_3927"/>
<sequence length="186" mass="21310">MTKILFVSHCILNTASKVELFCEEEMEKEENLRRLFLKQAIEAGFQLVQLPCPEFLLYGPQRWGHVSDQFDNTFFRNYSDAFLAPYIDQIKEYHSHPEKFKIAGVVGIDGSPSCGVTYTCKSARWKGDFSGRENVDAIIDSVTLEKGNGIFIRELRRLLEKEGLQVPVVGLFADEPQRLFDLLERA</sequence>
<dbReference type="HOGENOM" id="CLU_120866_1_0_12"/>
<proteinExistence type="predicted"/>
<evidence type="ECO:0000313" key="1">
    <source>
        <dbReference type="EMBL" id="ADK83012.1"/>
    </source>
</evidence>
<name>E1R943_SEDSS</name>